<evidence type="ECO:0000256" key="1">
    <source>
        <dbReference type="ARBA" id="ARBA00022741"/>
    </source>
</evidence>
<evidence type="ECO:0000313" key="6">
    <source>
        <dbReference type="Proteomes" id="UP000013893"/>
    </source>
</evidence>
<dbReference type="HOGENOM" id="CLU_2354577_0_0_0"/>
<reference evidence="5 6" key="1">
    <citation type="journal article" date="2013" name="Nat. Biotechnol.">
        <title>Genome sequences of rare, uncultured bacteria obtained by differential coverage binning of multiple metagenomes.</title>
        <authorList>
            <person name="Albertsen M."/>
            <person name="Hugenholtz P."/>
            <person name="Skarshewski A."/>
            <person name="Nielsen K.L."/>
            <person name="Tyson G.W."/>
            <person name="Nielsen P.H."/>
        </authorList>
    </citation>
    <scope>NUCLEOTIDE SEQUENCE [LARGE SCALE GENOMIC DNA]</scope>
    <source>
        <strain evidence="5">TM71</strain>
    </source>
</reference>
<dbReference type="KEGG" id="saal:L336_0374"/>
<dbReference type="InterPro" id="IPR005144">
    <property type="entry name" value="ATP-cone_dom"/>
</dbReference>
<dbReference type="PROSITE" id="PS51161">
    <property type="entry name" value="ATP_CONE"/>
    <property type="match status" value="1"/>
</dbReference>
<dbReference type="AlphaFoldDB" id="R4PWF2"/>
<dbReference type="STRING" id="1332188.L336_0374"/>
<keyword evidence="2 3" id="KW-0067">ATP-binding</keyword>
<organism evidence="5 6">
    <name type="scientific">Candidatus Saccharimonas aalborgensis</name>
    <dbReference type="NCBI Taxonomy" id="1332188"/>
    <lineage>
        <taxon>Bacteria</taxon>
        <taxon>Candidatus Saccharimonadota</taxon>
        <taxon>Candidatus Saccharimonadia</taxon>
        <taxon>Candidatus Saccharimonadales</taxon>
        <taxon>Candidatus Saccharimonadaceae</taxon>
        <taxon>Candidatus Saccharimonas</taxon>
    </lineage>
</organism>
<dbReference type="GO" id="GO:0005524">
    <property type="term" value="F:ATP binding"/>
    <property type="evidence" value="ECO:0007669"/>
    <property type="project" value="UniProtKB-UniRule"/>
</dbReference>
<dbReference type="EMBL" id="CP005957">
    <property type="protein sequence ID" value="AGL62082.1"/>
    <property type="molecule type" value="Genomic_DNA"/>
</dbReference>
<name>R4PWF2_9BACT</name>
<dbReference type="RefSeq" id="WP_015641532.1">
    <property type="nucleotide sequence ID" value="NC_021219.1"/>
</dbReference>
<feature type="domain" description="ATP-cone" evidence="4">
    <location>
        <begin position="1"/>
        <end position="96"/>
    </location>
</feature>
<accession>R4PWF2</accession>
<evidence type="ECO:0000256" key="2">
    <source>
        <dbReference type="ARBA" id="ARBA00022840"/>
    </source>
</evidence>
<protein>
    <recommendedName>
        <fullName evidence="4">ATP-cone domain-containing protein</fullName>
    </recommendedName>
</protein>
<keyword evidence="1 3" id="KW-0547">Nucleotide-binding</keyword>
<keyword evidence="6" id="KW-1185">Reference proteome</keyword>
<sequence length="96" mass="10919">MMVVVTDVIKQYHRRRSSQPYDPEKLAASIYATCLSLHTPARQAELTAKQVSDNVSLWLQDKAEVTSEDLRQRAASALNALHPEAAYLYRHHNVIM</sequence>
<evidence type="ECO:0000313" key="5">
    <source>
        <dbReference type="EMBL" id="AGL62082.1"/>
    </source>
</evidence>
<dbReference type="Proteomes" id="UP000013893">
    <property type="component" value="Chromosome"/>
</dbReference>
<gene>
    <name evidence="5" type="ORF">L336_0374</name>
</gene>
<evidence type="ECO:0000259" key="4">
    <source>
        <dbReference type="PROSITE" id="PS51161"/>
    </source>
</evidence>
<proteinExistence type="predicted"/>
<evidence type="ECO:0000256" key="3">
    <source>
        <dbReference type="PROSITE-ProRule" id="PRU00492"/>
    </source>
</evidence>